<keyword evidence="1" id="KW-0472">Membrane</keyword>
<keyword evidence="1" id="KW-1133">Transmembrane helix</keyword>
<protein>
    <submittedName>
        <fullName evidence="2">Uncharacterized protein</fullName>
    </submittedName>
</protein>
<evidence type="ECO:0000313" key="3">
    <source>
        <dbReference type="Proteomes" id="UP000011910"/>
    </source>
</evidence>
<feature type="transmembrane region" description="Helical" evidence="1">
    <location>
        <begin position="93"/>
        <end position="112"/>
    </location>
</feature>
<dbReference type="EMBL" id="AODQ01000167">
    <property type="protein sequence ID" value="EMR00925.1"/>
    <property type="molecule type" value="Genomic_DNA"/>
</dbReference>
<proteinExistence type="predicted"/>
<organism evidence="2 3">
    <name type="scientific">Cesiribacter andamanensis AMV16</name>
    <dbReference type="NCBI Taxonomy" id="1279009"/>
    <lineage>
        <taxon>Bacteria</taxon>
        <taxon>Pseudomonadati</taxon>
        <taxon>Bacteroidota</taxon>
        <taxon>Cytophagia</taxon>
        <taxon>Cytophagales</taxon>
        <taxon>Cesiribacteraceae</taxon>
        <taxon>Cesiribacter</taxon>
    </lineage>
</organism>
<sequence>MQAGSVYKDTAIDYLVALKTEVLNFLNGEPRLSYPEFYKMYGEAKAYFTTRETDELGIMPIIARMPALSKPSAYYINVRKLAEGCSRGAFRSYLYTSLLFISAPLSLPYLLLQTYQDRKIRLQLYKLYNSLEKLLWKLVTQ</sequence>
<dbReference type="Proteomes" id="UP000011910">
    <property type="component" value="Unassembled WGS sequence"/>
</dbReference>
<accession>M7NGG6</accession>
<evidence type="ECO:0000313" key="2">
    <source>
        <dbReference type="EMBL" id="EMR00925.1"/>
    </source>
</evidence>
<name>M7NGG6_9BACT</name>
<comment type="caution">
    <text evidence="2">The sequence shown here is derived from an EMBL/GenBank/DDBJ whole genome shotgun (WGS) entry which is preliminary data.</text>
</comment>
<evidence type="ECO:0000256" key="1">
    <source>
        <dbReference type="SAM" id="Phobius"/>
    </source>
</evidence>
<keyword evidence="1" id="KW-0812">Transmembrane</keyword>
<keyword evidence="3" id="KW-1185">Reference proteome</keyword>
<gene>
    <name evidence="2" type="ORF">ADICEAN_03954</name>
</gene>
<dbReference type="AlphaFoldDB" id="M7NGG6"/>
<reference evidence="2 3" key="1">
    <citation type="journal article" date="2013" name="Genome Announc.">
        <title>Draft Genome Sequence of Cesiribacter andamanensis Strain AMV16T, Isolated from a Soil Sample from a Mud Volcano in the Andaman Islands, India.</title>
        <authorList>
            <person name="Shivaji S."/>
            <person name="Ara S."/>
            <person name="Begum Z."/>
            <person name="Srinivas T.N."/>
            <person name="Singh A."/>
            <person name="Kumar Pinnaka A."/>
        </authorList>
    </citation>
    <scope>NUCLEOTIDE SEQUENCE [LARGE SCALE GENOMIC DNA]</scope>
    <source>
        <strain evidence="2 3">AMV16</strain>
    </source>
</reference>